<sequence length="523" mass="57087">MKLMYHRQALALIRKNRDKPLSGTTLDTYTSYFQWDFVLWSTKAAIFKDLADRAESNVDEAHAIVDSPDFFYTTQMLKSPDIGARISSCRLLGSLARHESTRATVVALKPFETLVTLLHNENSEVVDWAVYALAWVACSLDVVQAIVEARALDRVSELLESPSSKIWNGTCFLMGNLVQHESTRAAVVALKPCKTLVTLLRDEDSKVVDGAAYALSCIARSLDGAQAIVDARALDRVSELLESPSSNVRKGACFLMGNLVRHESTGAAVLALKPYKQIVSLLRDKDLRVVDGAVHALSQVALSLDGAQAIVDARALDYALDLLESPSSGTRESICVLVGNLASHESTAAAVLSLKPYRSLVSLTGDEDSEVIRWAVYALSHIARSFEGAQAILNAGALNHSFKLLESPSFYTRKWTCVLIGALASCHESIAPAGLELKSYKRLASFFQDSPTITRASAMFALCAISEWPDGVAALADPDMVQELRELSHSLAFTCPDDELSLEYLHTTMENIARYIDGTEIVL</sequence>
<dbReference type="InterPro" id="IPR000225">
    <property type="entry name" value="Armadillo"/>
</dbReference>
<accession>A0A8H6XZG5</accession>
<dbReference type="EMBL" id="JACAZI010000010">
    <property type="protein sequence ID" value="KAF7350453.1"/>
    <property type="molecule type" value="Genomic_DNA"/>
</dbReference>
<evidence type="ECO:0008006" key="3">
    <source>
        <dbReference type="Google" id="ProtNLM"/>
    </source>
</evidence>
<dbReference type="PANTHER" id="PTHR23314:SF0">
    <property type="entry name" value="SPERM-ASSOCIATED ANTIGEN 6"/>
    <property type="match status" value="1"/>
</dbReference>
<reference evidence="1" key="1">
    <citation type="submission" date="2020-05" db="EMBL/GenBank/DDBJ databases">
        <title>Mycena genomes resolve the evolution of fungal bioluminescence.</title>
        <authorList>
            <person name="Tsai I.J."/>
        </authorList>
    </citation>
    <scope>NUCLEOTIDE SEQUENCE</scope>
    <source>
        <strain evidence="1">CCC161011</strain>
    </source>
</reference>
<dbReference type="InterPro" id="IPR016024">
    <property type="entry name" value="ARM-type_fold"/>
</dbReference>
<comment type="caution">
    <text evidence="1">The sequence shown here is derived from an EMBL/GenBank/DDBJ whole genome shotgun (WGS) entry which is preliminary data.</text>
</comment>
<dbReference type="SUPFAM" id="SSF48371">
    <property type="entry name" value="ARM repeat"/>
    <property type="match status" value="2"/>
</dbReference>
<gene>
    <name evidence="1" type="ORF">MVEN_01350800</name>
</gene>
<keyword evidence="2" id="KW-1185">Reference proteome</keyword>
<evidence type="ECO:0000313" key="1">
    <source>
        <dbReference type="EMBL" id="KAF7350453.1"/>
    </source>
</evidence>
<dbReference type="SMART" id="SM00185">
    <property type="entry name" value="ARM"/>
    <property type="match status" value="5"/>
</dbReference>
<dbReference type="Proteomes" id="UP000620124">
    <property type="component" value="Unassembled WGS sequence"/>
</dbReference>
<dbReference type="InterPro" id="IPR011989">
    <property type="entry name" value="ARM-like"/>
</dbReference>
<dbReference type="GO" id="GO:0003341">
    <property type="term" value="P:cilium movement"/>
    <property type="evidence" value="ECO:0007669"/>
    <property type="project" value="TreeGrafter"/>
</dbReference>
<dbReference type="Gene3D" id="1.25.10.10">
    <property type="entry name" value="Leucine-rich Repeat Variant"/>
    <property type="match status" value="3"/>
</dbReference>
<dbReference type="OrthoDB" id="3060694at2759"/>
<dbReference type="AlphaFoldDB" id="A0A8H6XZG5"/>
<organism evidence="1 2">
    <name type="scientific">Mycena venus</name>
    <dbReference type="NCBI Taxonomy" id="2733690"/>
    <lineage>
        <taxon>Eukaryota</taxon>
        <taxon>Fungi</taxon>
        <taxon>Dikarya</taxon>
        <taxon>Basidiomycota</taxon>
        <taxon>Agaricomycotina</taxon>
        <taxon>Agaricomycetes</taxon>
        <taxon>Agaricomycetidae</taxon>
        <taxon>Agaricales</taxon>
        <taxon>Marasmiineae</taxon>
        <taxon>Mycenaceae</taxon>
        <taxon>Mycena</taxon>
    </lineage>
</organism>
<protein>
    <recommendedName>
        <fullName evidence="3">ARM repeat-containing protein</fullName>
    </recommendedName>
</protein>
<name>A0A8H6XZG5_9AGAR</name>
<dbReference type="PANTHER" id="PTHR23314">
    <property type="entry name" value="SPERM-ASSOCIATED ANTIGEN 6 ARMADILLO REPEAT-CONTAINING"/>
    <property type="match status" value="1"/>
</dbReference>
<evidence type="ECO:0000313" key="2">
    <source>
        <dbReference type="Proteomes" id="UP000620124"/>
    </source>
</evidence>
<proteinExistence type="predicted"/>
<dbReference type="GO" id="GO:0015630">
    <property type="term" value="C:microtubule cytoskeleton"/>
    <property type="evidence" value="ECO:0007669"/>
    <property type="project" value="TreeGrafter"/>
</dbReference>
<dbReference type="GO" id="GO:0008017">
    <property type="term" value="F:microtubule binding"/>
    <property type="evidence" value="ECO:0007669"/>
    <property type="project" value="TreeGrafter"/>
</dbReference>